<feature type="compositionally biased region" description="Low complexity" evidence="1">
    <location>
        <begin position="1088"/>
        <end position="1110"/>
    </location>
</feature>
<feature type="compositionally biased region" description="Basic and acidic residues" evidence="1">
    <location>
        <begin position="608"/>
        <end position="618"/>
    </location>
</feature>
<feature type="region of interest" description="Disordered" evidence="1">
    <location>
        <begin position="872"/>
        <end position="898"/>
    </location>
</feature>
<dbReference type="Proteomes" id="UP001199106">
    <property type="component" value="Unassembled WGS sequence"/>
</dbReference>
<feature type="compositionally biased region" description="Basic and acidic residues" evidence="1">
    <location>
        <begin position="1212"/>
        <end position="1233"/>
    </location>
</feature>
<dbReference type="EMBL" id="JAANER010000011">
    <property type="protein sequence ID" value="KAG9185422.1"/>
    <property type="molecule type" value="Genomic_DNA"/>
</dbReference>
<evidence type="ECO:0000256" key="1">
    <source>
        <dbReference type="SAM" id="MobiDB-lite"/>
    </source>
</evidence>
<reference evidence="2" key="1">
    <citation type="submission" date="2021-07" db="EMBL/GenBank/DDBJ databases">
        <title>Genome Resource of American Ginseng Black Spot Pathogen Alternaria panax.</title>
        <authorList>
            <person name="Qiu C."/>
            <person name="Wang W."/>
            <person name="Liu Z."/>
        </authorList>
    </citation>
    <scope>NUCLEOTIDE SEQUENCE</scope>
    <source>
        <strain evidence="2">BNCC115425</strain>
    </source>
</reference>
<feature type="region of interest" description="Disordered" evidence="1">
    <location>
        <begin position="167"/>
        <end position="189"/>
    </location>
</feature>
<feature type="compositionally biased region" description="Low complexity" evidence="1">
    <location>
        <begin position="1142"/>
        <end position="1151"/>
    </location>
</feature>
<sequence length="1245" mass="134474">MRIYSLAHGIEFEYDPEEPPTTFHDPNLPSTFAYGAEFFGELVSYKLLAGSMSHEIPDTVNVAPWSLEELDYMKDAPSVHTGTRIDGQVRLPDYHAQCSYTESWEEGLQEIEDFDWLAEKEDEQHIGASDNDIENEEKIRAASSSGADPIEQNKGLDLLNEGAAHLHRKKDSPTACSEDKIQESKDLPPANGTAYITGVTKTIALPPSINHVKANSPIAGGQHIEAQDALNFDKVAVVADAERPDISPETEGDATAGKEIFPMSDTTANQGEYASDNMVAETGPDPASDGNDEVEASVVTPAPASQYHEDRLKYESGLQAPPQILEAPEASTKDLAIGSELPAVRPPPNGRDDGEATYSVLEASNQPQTQDDEPKAYDQLQDDLAVHAKPTTEILRSTVEGLSKTPAFTSHLEPESLGNALKFGSEHGKIDGPVSSALDEDNSSSETCHSALSRVEKDVDGPWQAQLQIVADEVSFDGLSELLPPGYRNCIVHPVKTSPETTEEGVSVPAQPPPVVLSSEQQLENSPALPPLTFASKNDAAANEVSGIISTESSEAEENAPVTQPAYRSSGPSSPFDVELSNASDGDHMAVLNSENSKSQVEIPKNNILEDRSPRFDQEMMELLVSTVRPGSPRHLDSSSSLGSPTPIPAPKAQPIPSHKRSKPSKQTENASETESDAPPRKRARQIPSTEQRANGAEKLSKGLVQMEDALAASPIKIKNGAVKLKKEAAHVKGMDEDSSAEIPSGSTPKLDLLAQNEHSGPSRQAPITKELDMILDCHAEILQPDHENNDADMEEHFIDIEVPVTPSKRVPPVDTVPSTPRSRPKISTRELQGISPPTYRNRPSKATRDMLSISLQLFKLDTSEKLMSSTNAFEQSPAVPRSNSDLSALDKGSGATGSTLDMVRHFVAKPKAAPAKTKKQEKSQALAPDTINAFSARPAKKQKAEPADDIEEDLFTASKIDTTKPAPLPELASPPRDVFTNARRATRSKKTFDRNVDVTPAIEDSLVITDGDLDDENPSSSSSESDDVKDAFEEEDGDFKDAQETIEAPYKNKEADDDYSDTSLPASKNHKLKNTSLMLRDYNVGGSSSRTNTPAPSTASSTPAPTTNRYGFKPPHGPRTPRIRAGRKAAVGTAAPTPSVRKPAPAPKAKVPAKRKAKTARSDTVIEVEEENQKVSSAVNSKAPGRSKAKRSTFLAAATPEPPARKTRRAHAMEDEIIHAREEDEKVAKENVRAATKAKLRRKN</sequence>
<feature type="region of interest" description="Disordered" evidence="1">
    <location>
        <begin position="807"/>
        <end position="828"/>
    </location>
</feature>
<feature type="region of interest" description="Disordered" evidence="1">
    <location>
        <begin position="733"/>
        <end position="764"/>
    </location>
</feature>
<accession>A0AAD4F8F6</accession>
<feature type="region of interest" description="Disordered" evidence="1">
    <location>
        <begin position="550"/>
        <end position="701"/>
    </location>
</feature>
<evidence type="ECO:0000313" key="2">
    <source>
        <dbReference type="EMBL" id="KAG9185422.1"/>
    </source>
</evidence>
<feature type="compositionally biased region" description="Basic and acidic residues" evidence="1">
    <location>
        <begin position="177"/>
        <end position="186"/>
    </location>
</feature>
<proteinExistence type="predicted"/>
<keyword evidence="3" id="KW-1185">Reference proteome</keyword>
<evidence type="ECO:0000313" key="3">
    <source>
        <dbReference type="Proteomes" id="UP001199106"/>
    </source>
</evidence>
<comment type="caution">
    <text evidence="2">The sequence shown here is derived from an EMBL/GenBank/DDBJ whole genome shotgun (WGS) entry which is preliminary data.</text>
</comment>
<dbReference type="AlphaFoldDB" id="A0AAD4F8F6"/>
<organism evidence="2 3">
    <name type="scientific">Alternaria panax</name>
    <dbReference type="NCBI Taxonomy" id="48097"/>
    <lineage>
        <taxon>Eukaryota</taxon>
        <taxon>Fungi</taxon>
        <taxon>Dikarya</taxon>
        <taxon>Ascomycota</taxon>
        <taxon>Pezizomycotina</taxon>
        <taxon>Dothideomycetes</taxon>
        <taxon>Pleosporomycetidae</taxon>
        <taxon>Pleosporales</taxon>
        <taxon>Pleosporineae</taxon>
        <taxon>Pleosporaceae</taxon>
        <taxon>Alternaria</taxon>
        <taxon>Alternaria sect. Panax</taxon>
    </lineage>
</organism>
<feature type="region of interest" description="Disordered" evidence="1">
    <location>
        <begin position="911"/>
        <end position="1245"/>
    </location>
</feature>
<gene>
    <name evidence="2" type="ORF">G6011_07966</name>
</gene>
<name>A0AAD4F8F6_9PLEO</name>
<protein>
    <submittedName>
        <fullName evidence="2">Uncharacterized protein</fullName>
    </submittedName>
</protein>